<name>A0AAP5IAT9_9CYAN</name>
<feature type="region of interest" description="Disordered" evidence="1">
    <location>
        <begin position="1"/>
        <end position="47"/>
    </location>
</feature>
<evidence type="ECO:0000256" key="1">
    <source>
        <dbReference type="SAM" id="MobiDB-lite"/>
    </source>
</evidence>
<reference evidence="3" key="1">
    <citation type="journal article" date="2021" name="Science">
        <title>Hunting the eagle killer: A cyanobacterial neurotoxin causes vacuolar myelinopathy.</title>
        <authorList>
            <person name="Breinlinger S."/>
            <person name="Phillips T.J."/>
            <person name="Haram B.N."/>
            <person name="Mares J."/>
            <person name="Martinez Yerena J.A."/>
            <person name="Hrouzek P."/>
            <person name="Sobotka R."/>
            <person name="Henderson W.M."/>
            <person name="Schmieder P."/>
            <person name="Williams S.M."/>
            <person name="Lauderdale J.D."/>
            <person name="Wilde H.D."/>
            <person name="Gerrin W."/>
            <person name="Kust A."/>
            <person name="Washington J.W."/>
            <person name="Wagner C."/>
            <person name="Geier B."/>
            <person name="Liebeke M."/>
            <person name="Enke H."/>
            <person name="Niedermeyer T.H.J."/>
            <person name="Wilde S.B."/>
        </authorList>
    </citation>
    <scope>NUCLEOTIDE SEQUENCE [LARGE SCALE GENOMIC DNA]</scope>
    <source>
        <strain evidence="3">Thurmond2011</strain>
    </source>
</reference>
<organism evidence="2 3">
    <name type="scientific">Aetokthonos hydrillicola Thurmond2011</name>
    <dbReference type="NCBI Taxonomy" id="2712845"/>
    <lineage>
        <taxon>Bacteria</taxon>
        <taxon>Bacillati</taxon>
        <taxon>Cyanobacteriota</taxon>
        <taxon>Cyanophyceae</taxon>
        <taxon>Nostocales</taxon>
        <taxon>Hapalosiphonaceae</taxon>
        <taxon>Aetokthonos</taxon>
    </lineage>
</organism>
<evidence type="ECO:0000313" key="2">
    <source>
        <dbReference type="EMBL" id="MDR9896338.1"/>
    </source>
</evidence>
<accession>A0AAP5IAT9</accession>
<sequence>MQFTRSPQRYTRVRLYHQPGHIPNSDSVRVGEASPPGEASRREALLP</sequence>
<gene>
    <name evidence="2" type="ORF">G7B40_017495</name>
</gene>
<comment type="caution">
    <text evidence="2">The sequence shown here is derived from an EMBL/GenBank/DDBJ whole genome shotgun (WGS) entry which is preliminary data.</text>
</comment>
<dbReference type="AlphaFoldDB" id="A0AAP5IAT9"/>
<protein>
    <submittedName>
        <fullName evidence="2">Uncharacterized protein</fullName>
    </submittedName>
</protein>
<dbReference type="Proteomes" id="UP000667802">
    <property type="component" value="Unassembled WGS sequence"/>
</dbReference>
<proteinExistence type="predicted"/>
<keyword evidence="3" id="KW-1185">Reference proteome</keyword>
<dbReference type="EMBL" id="JAALHA020000008">
    <property type="protein sequence ID" value="MDR9896338.1"/>
    <property type="molecule type" value="Genomic_DNA"/>
</dbReference>
<evidence type="ECO:0000313" key="3">
    <source>
        <dbReference type="Proteomes" id="UP000667802"/>
    </source>
</evidence>